<dbReference type="Proteomes" id="UP000050525">
    <property type="component" value="Unassembled WGS sequence"/>
</dbReference>
<dbReference type="EMBL" id="AKHW03006155">
    <property type="protein sequence ID" value="KYO24018.1"/>
    <property type="molecule type" value="Genomic_DNA"/>
</dbReference>
<dbReference type="SUPFAM" id="SSF47353">
    <property type="entry name" value="Retrovirus capsid dimerization domain-like"/>
    <property type="match status" value="1"/>
</dbReference>
<accession>A0A151MHM1</accession>
<feature type="region of interest" description="Disordered" evidence="1">
    <location>
        <begin position="218"/>
        <end position="255"/>
    </location>
</feature>
<dbReference type="Gene3D" id="1.10.4020.10">
    <property type="entry name" value="DNA breaking-rejoining enzymes"/>
    <property type="match status" value="1"/>
</dbReference>
<dbReference type="STRING" id="8496.A0A151MHM1"/>
<name>A0A151MHM1_ALLMI</name>
<keyword evidence="4" id="KW-1185">Reference proteome</keyword>
<dbReference type="PANTHER" id="PTHR46888">
    <property type="entry name" value="ZINC KNUCKLE DOMAINCONTAINING PROTEIN-RELATED"/>
    <property type="match status" value="1"/>
</dbReference>
<reference evidence="3 4" key="1">
    <citation type="journal article" date="2012" name="Genome Biol.">
        <title>Sequencing three crocodilian genomes to illuminate the evolution of archosaurs and amniotes.</title>
        <authorList>
            <person name="St John J.A."/>
            <person name="Braun E.L."/>
            <person name="Isberg S.R."/>
            <person name="Miles L.G."/>
            <person name="Chong A.Y."/>
            <person name="Gongora J."/>
            <person name="Dalzell P."/>
            <person name="Moran C."/>
            <person name="Bed'hom B."/>
            <person name="Abzhanov A."/>
            <person name="Burgess S.C."/>
            <person name="Cooksey A.M."/>
            <person name="Castoe T.A."/>
            <person name="Crawford N.G."/>
            <person name="Densmore L.D."/>
            <person name="Drew J.C."/>
            <person name="Edwards S.V."/>
            <person name="Faircloth B.C."/>
            <person name="Fujita M.K."/>
            <person name="Greenwold M.J."/>
            <person name="Hoffmann F.G."/>
            <person name="Howard J.M."/>
            <person name="Iguchi T."/>
            <person name="Janes D.E."/>
            <person name="Khan S.Y."/>
            <person name="Kohno S."/>
            <person name="de Koning A.J."/>
            <person name="Lance S.L."/>
            <person name="McCarthy F.M."/>
            <person name="McCormack J.E."/>
            <person name="Merchant M.E."/>
            <person name="Peterson D.G."/>
            <person name="Pollock D.D."/>
            <person name="Pourmand N."/>
            <person name="Raney B.J."/>
            <person name="Roessler K.A."/>
            <person name="Sanford J.R."/>
            <person name="Sawyer R.H."/>
            <person name="Schmidt C.J."/>
            <person name="Triplett E.W."/>
            <person name="Tuberville T.D."/>
            <person name="Venegas-Anaya M."/>
            <person name="Howard J.T."/>
            <person name="Jarvis E.D."/>
            <person name="Guillette L.J.Jr."/>
            <person name="Glenn T.C."/>
            <person name="Green R.E."/>
            <person name="Ray D.A."/>
        </authorList>
    </citation>
    <scope>NUCLEOTIDE SEQUENCE [LARGE SCALE GENOMIC DNA]</scope>
    <source>
        <strain evidence="3">KSC_2009_1</strain>
    </source>
</reference>
<dbReference type="Pfam" id="PF17919">
    <property type="entry name" value="RT_RNaseH_2"/>
    <property type="match status" value="1"/>
</dbReference>
<protein>
    <recommendedName>
        <fullName evidence="2">SCAN box domain-containing protein</fullName>
    </recommendedName>
</protein>
<dbReference type="SUPFAM" id="SSF56672">
    <property type="entry name" value="DNA/RNA polymerases"/>
    <property type="match status" value="1"/>
</dbReference>
<dbReference type="FunFam" id="3.10.20.370:FF:000001">
    <property type="entry name" value="Retrovirus-related Pol polyprotein from transposon 17.6-like protein"/>
    <property type="match status" value="1"/>
</dbReference>
<gene>
    <name evidence="3" type="ORF">Y1Q_0004607</name>
</gene>
<evidence type="ECO:0000256" key="1">
    <source>
        <dbReference type="SAM" id="MobiDB-lite"/>
    </source>
</evidence>
<evidence type="ECO:0000259" key="2">
    <source>
        <dbReference type="PROSITE" id="PS50804"/>
    </source>
</evidence>
<comment type="caution">
    <text evidence="3">The sequence shown here is derived from an EMBL/GenBank/DDBJ whole genome shotgun (WGS) entry which is preliminary data.</text>
</comment>
<evidence type="ECO:0000313" key="4">
    <source>
        <dbReference type="Proteomes" id="UP000050525"/>
    </source>
</evidence>
<dbReference type="InterPro" id="IPR038269">
    <property type="entry name" value="SCAN_sf"/>
</dbReference>
<feature type="domain" description="SCAN box" evidence="2">
    <location>
        <begin position="133"/>
        <end position="209"/>
    </location>
</feature>
<dbReference type="InterPro" id="IPR041577">
    <property type="entry name" value="RT_RNaseH_2"/>
</dbReference>
<dbReference type="Gene3D" id="3.10.20.370">
    <property type="match status" value="1"/>
</dbReference>
<dbReference type="InterPro" id="IPR003309">
    <property type="entry name" value="SCAN_dom"/>
</dbReference>
<dbReference type="InterPro" id="IPR043502">
    <property type="entry name" value="DNA/RNA_pol_sf"/>
</dbReference>
<organism evidence="3 4">
    <name type="scientific">Alligator mississippiensis</name>
    <name type="common">American alligator</name>
    <dbReference type="NCBI Taxonomy" id="8496"/>
    <lineage>
        <taxon>Eukaryota</taxon>
        <taxon>Metazoa</taxon>
        <taxon>Chordata</taxon>
        <taxon>Craniata</taxon>
        <taxon>Vertebrata</taxon>
        <taxon>Euteleostomi</taxon>
        <taxon>Archelosauria</taxon>
        <taxon>Archosauria</taxon>
        <taxon>Crocodylia</taxon>
        <taxon>Alligatoridae</taxon>
        <taxon>Alligatorinae</taxon>
        <taxon>Alligator</taxon>
    </lineage>
</organism>
<dbReference type="AlphaFoldDB" id="A0A151MHM1"/>
<dbReference type="PANTHER" id="PTHR46888:SF1">
    <property type="entry name" value="RIBONUCLEASE H"/>
    <property type="match status" value="1"/>
</dbReference>
<dbReference type="Pfam" id="PF02023">
    <property type="entry name" value="SCAN"/>
    <property type="match status" value="1"/>
</dbReference>
<evidence type="ECO:0000313" key="3">
    <source>
        <dbReference type="EMBL" id="KYO24018.1"/>
    </source>
</evidence>
<proteinExistence type="predicted"/>
<dbReference type="PROSITE" id="PS50804">
    <property type="entry name" value="SCAN_BOX"/>
    <property type="match status" value="1"/>
</dbReference>
<sequence>MEDPNVDPYANMQPAATGPVDVLGQNLQVLAQILDSQQQMMGRQQDWFQHGLASFKMPKMTKDDDPEAYIEAFERHALMTGLDQSYWASQLGALVVGKAQAAYRTLSREDAQDYELVKQAILYRLEINPEHYRCLLRARKGSDERQPRMLLQLLRDLLDKWVSPAGQDREALADQIVLEQFQNNLEERTQRWVWQHTPRTCDEALKLVEAFTVSEASYPRERRSPGYSPGSPKEPECRRPPSQGLPGKPCASGTDASETALGAVLTQEDRGSERPVAYASRKLLPTERRYSTIERECLAIRWAVDYFRTDLGGFDLD</sequence>